<evidence type="ECO:0000256" key="1">
    <source>
        <dbReference type="SAM" id="MobiDB-lite"/>
    </source>
</evidence>
<organism evidence="2 3">
    <name type="scientific">Clostridium neuense</name>
    <dbReference type="NCBI Taxonomy" id="1728934"/>
    <lineage>
        <taxon>Bacteria</taxon>
        <taxon>Bacillati</taxon>
        <taxon>Bacillota</taxon>
        <taxon>Clostridia</taxon>
        <taxon>Eubacteriales</taxon>
        <taxon>Clostridiaceae</taxon>
        <taxon>Clostridium</taxon>
    </lineage>
</organism>
<comment type="caution">
    <text evidence="2">The sequence shown here is derived from an EMBL/GenBank/DDBJ whole genome shotgun (WGS) entry which is preliminary data.</text>
</comment>
<keyword evidence="3" id="KW-1185">Reference proteome</keyword>
<feature type="compositionally biased region" description="Pro residues" evidence="1">
    <location>
        <begin position="53"/>
        <end position="62"/>
    </location>
</feature>
<proteinExistence type="predicted"/>
<dbReference type="EMBL" id="JBJIAA010000027">
    <property type="protein sequence ID" value="MFL0253152.1"/>
    <property type="molecule type" value="Genomic_DNA"/>
</dbReference>
<evidence type="ECO:0000313" key="3">
    <source>
        <dbReference type="Proteomes" id="UP001623592"/>
    </source>
</evidence>
<accession>A0ABW8TKT5</accession>
<sequence>MYYNYNDNFDPMRFENDECDCDEAPPFVCPFLAECPFGSDMRQEEDYETRQPNVPPGPPPTYTPTKNMQSSSGPSLKAVDPGAIRICRYKYTYIWETNGRSYWAFITYVGPRSIAGYRWMRRRWVYFGLDLRRIESFTCR</sequence>
<protein>
    <recommendedName>
        <fullName evidence="4">Transporter</fullName>
    </recommendedName>
</protein>
<dbReference type="RefSeq" id="WP_406789818.1">
    <property type="nucleotide sequence ID" value="NZ_JBJIAA010000027.1"/>
</dbReference>
<gene>
    <name evidence="2" type="ORF">ACJDT4_22360</name>
</gene>
<evidence type="ECO:0000313" key="2">
    <source>
        <dbReference type="EMBL" id="MFL0253152.1"/>
    </source>
</evidence>
<name>A0ABW8TKT5_9CLOT</name>
<reference evidence="2 3" key="1">
    <citation type="submission" date="2024-11" db="EMBL/GenBank/DDBJ databases">
        <authorList>
            <person name="Heng Y.C."/>
            <person name="Lim A.C.H."/>
            <person name="Lee J.K.Y."/>
            <person name="Kittelmann S."/>
        </authorList>
    </citation>
    <scope>NUCLEOTIDE SEQUENCE [LARGE SCALE GENOMIC DNA]</scope>
    <source>
        <strain evidence="2 3">WILCCON 0114</strain>
    </source>
</reference>
<evidence type="ECO:0008006" key="4">
    <source>
        <dbReference type="Google" id="ProtNLM"/>
    </source>
</evidence>
<feature type="region of interest" description="Disordered" evidence="1">
    <location>
        <begin position="41"/>
        <end position="77"/>
    </location>
</feature>
<dbReference type="Proteomes" id="UP001623592">
    <property type="component" value="Unassembled WGS sequence"/>
</dbReference>